<evidence type="ECO:0000256" key="9">
    <source>
        <dbReference type="SAM" id="SignalP"/>
    </source>
</evidence>
<dbReference type="CDD" id="cd16913">
    <property type="entry name" value="YkuD_like"/>
    <property type="match status" value="1"/>
</dbReference>
<evidence type="ECO:0000256" key="7">
    <source>
        <dbReference type="PROSITE-ProRule" id="PRU01373"/>
    </source>
</evidence>
<keyword evidence="3" id="KW-0808">Transferase</keyword>
<evidence type="ECO:0000256" key="6">
    <source>
        <dbReference type="ARBA" id="ARBA00023316"/>
    </source>
</evidence>
<keyword evidence="9" id="KW-0732">Signal</keyword>
<gene>
    <name evidence="11" type="ORF">OF122_03275</name>
</gene>
<dbReference type="EMBL" id="CP107716">
    <property type="protein sequence ID" value="UYQ72814.1"/>
    <property type="molecule type" value="Genomic_DNA"/>
</dbReference>
<dbReference type="InterPro" id="IPR038063">
    <property type="entry name" value="Transpep_catalytic_dom"/>
</dbReference>
<comment type="similarity">
    <text evidence="2">Belongs to the YkuD family.</text>
</comment>
<proteinExistence type="inferred from homology"/>
<keyword evidence="12" id="KW-1185">Reference proteome</keyword>
<reference evidence="11" key="1">
    <citation type="submission" date="2022-10" db="EMBL/GenBank/DDBJ databases">
        <title>YIM 151497 complete genome.</title>
        <authorList>
            <person name="Chen X."/>
        </authorList>
    </citation>
    <scope>NUCLEOTIDE SEQUENCE</scope>
    <source>
        <strain evidence="11">YIM 151497</strain>
    </source>
</reference>
<keyword evidence="4 7" id="KW-0133">Cell shape</keyword>
<dbReference type="RefSeq" id="WP_264226419.1">
    <property type="nucleotide sequence ID" value="NZ_CP107716.1"/>
</dbReference>
<evidence type="ECO:0000256" key="8">
    <source>
        <dbReference type="SAM" id="Coils"/>
    </source>
</evidence>
<evidence type="ECO:0000256" key="1">
    <source>
        <dbReference type="ARBA" id="ARBA00004752"/>
    </source>
</evidence>
<dbReference type="PANTHER" id="PTHR36699">
    <property type="entry name" value="LD-TRANSPEPTIDASE"/>
    <property type="match status" value="1"/>
</dbReference>
<evidence type="ECO:0000256" key="3">
    <source>
        <dbReference type="ARBA" id="ARBA00022679"/>
    </source>
</evidence>
<protein>
    <submittedName>
        <fullName evidence="11">Murein L,D-transpeptidase</fullName>
    </submittedName>
</protein>
<keyword evidence="8" id="KW-0175">Coiled coil</keyword>
<feature type="signal peptide" evidence="9">
    <location>
        <begin position="1"/>
        <end position="19"/>
    </location>
</feature>
<feature type="active site" description="Nucleophile" evidence="7">
    <location>
        <position position="153"/>
    </location>
</feature>
<dbReference type="PROSITE" id="PS51257">
    <property type="entry name" value="PROKAR_LIPOPROTEIN"/>
    <property type="match status" value="1"/>
</dbReference>
<keyword evidence="5 7" id="KW-0573">Peptidoglycan synthesis</keyword>
<evidence type="ECO:0000259" key="10">
    <source>
        <dbReference type="PROSITE" id="PS52029"/>
    </source>
</evidence>
<dbReference type="InterPro" id="IPR005490">
    <property type="entry name" value="LD_TPept_cat_dom"/>
</dbReference>
<name>A0ABY6IQB5_9HYPH</name>
<evidence type="ECO:0000256" key="2">
    <source>
        <dbReference type="ARBA" id="ARBA00005992"/>
    </source>
</evidence>
<dbReference type="PANTHER" id="PTHR36699:SF1">
    <property type="entry name" value="L,D-TRANSPEPTIDASE YAFK-RELATED"/>
    <property type="match status" value="1"/>
</dbReference>
<feature type="coiled-coil region" evidence="8">
    <location>
        <begin position="273"/>
        <end position="307"/>
    </location>
</feature>
<feature type="active site" description="Proton donor/acceptor" evidence="7">
    <location>
        <position position="145"/>
    </location>
</feature>
<organism evidence="11 12">
    <name type="scientific">Pelagibacterium flavum</name>
    <dbReference type="NCBI Taxonomy" id="2984530"/>
    <lineage>
        <taxon>Bacteria</taxon>
        <taxon>Pseudomonadati</taxon>
        <taxon>Pseudomonadota</taxon>
        <taxon>Alphaproteobacteria</taxon>
        <taxon>Hyphomicrobiales</taxon>
        <taxon>Devosiaceae</taxon>
        <taxon>Pelagibacterium</taxon>
    </lineage>
</organism>
<feature type="domain" description="L,D-TPase catalytic" evidence="10">
    <location>
        <begin position="53"/>
        <end position="184"/>
    </location>
</feature>
<dbReference type="PROSITE" id="PS52029">
    <property type="entry name" value="LD_TPASE"/>
    <property type="match status" value="1"/>
</dbReference>
<evidence type="ECO:0000313" key="11">
    <source>
        <dbReference type="EMBL" id="UYQ72814.1"/>
    </source>
</evidence>
<evidence type="ECO:0000256" key="5">
    <source>
        <dbReference type="ARBA" id="ARBA00022984"/>
    </source>
</evidence>
<sequence length="341" mass="36881">MLRKIVLLAVSLVVAGVLASCSALEGDGRHLTPLSGAAKSRLAAMGSSPQAAMMVRIFKEESTLEVWKQTAGGSFKLFQSYEICTWSGDLGPKFYEGDRQAPEGFYTITPGLMNPNSNYYLAFNLGFPNRYDRTHGRTGSHLMVHGACSSAGCYAMEDEQIAEIYALARESFTGGNRSFEVQIFPFRMTPENMAKHQSSEHIDFWNNIKQGYDYFEVANTPPAWDVCEGRYVFRQPSAVNATAAMAGSCQAVVADASIVSAFQARQSADAAAIQSAIMRLADSEAAAAEAEQRRLNAEAEMAARSEAINSAVGGFFDTIFSPLNALAPNQPETVAESTPQS</sequence>
<evidence type="ECO:0000313" key="12">
    <source>
        <dbReference type="Proteomes" id="UP001163882"/>
    </source>
</evidence>
<dbReference type="Proteomes" id="UP001163882">
    <property type="component" value="Chromosome"/>
</dbReference>
<feature type="chain" id="PRO_5046250738" evidence="9">
    <location>
        <begin position="20"/>
        <end position="341"/>
    </location>
</feature>
<accession>A0ABY6IQB5</accession>
<comment type="pathway">
    <text evidence="1 7">Cell wall biogenesis; peptidoglycan biosynthesis.</text>
</comment>
<keyword evidence="6 7" id="KW-0961">Cell wall biogenesis/degradation</keyword>
<evidence type="ECO:0000256" key="4">
    <source>
        <dbReference type="ARBA" id="ARBA00022960"/>
    </source>
</evidence>
<dbReference type="SUPFAM" id="SSF141523">
    <property type="entry name" value="L,D-transpeptidase catalytic domain-like"/>
    <property type="match status" value="1"/>
</dbReference>
<dbReference type="Pfam" id="PF03734">
    <property type="entry name" value="YkuD"/>
    <property type="match status" value="1"/>
</dbReference>